<reference evidence="3" key="1">
    <citation type="journal article" date="2010" name="Nat. Biotechnol.">
        <title>Draft genome sequence of the oilseed species Ricinus communis.</title>
        <authorList>
            <person name="Chan A.P."/>
            <person name="Crabtree J."/>
            <person name="Zhao Q."/>
            <person name="Lorenzi H."/>
            <person name="Orvis J."/>
            <person name="Puiu D."/>
            <person name="Melake-Berhan A."/>
            <person name="Jones K.M."/>
            <person name="Redman J."/>
            <person name="Chen G."/>
            <person name="Cahoon E.B."/>
            <person name="Gedil M."/>
            <person name="Stanke M."/>
            <person name="Haas B.J."/>
            <person name="Wortman J.R."/>
            <person name="Fraser-Liggett C.M."/>
            <person name="Ravel J."/>
            <person name="Rabinowicz P.D."/>
        </authorList>
    </citation>
    <scope>NUCLEOTIDE SEQUENCE [LARGE SCALE GENOMIC DNA]</scope>
    <source>
        <strain evidence="3">cv. Hale</strain>
    </source>
</reference>
<protein>
    <submittedName>
        <fullName evidence="2">Uncharacterized protein</fullName>
    </submittedName>
</protein>
<keyword evidence="1" id="KW-1133">Transmembrane helix</keyword>
<name>B9SSH2_RICCO</name>
<sequence>MTETKRMLLAMANGIGLLPIQMVLEKDSLLKKAVEKESATFVAASFSFLNFP</sequence>
<organism evidence="2 3">
    <name type="scientific">Ricinus communis</name>
    <name type="common">Castor bean</name>
    <dbReference type="NCBI Taxonomy" id="3988"/>
    <lineage>
        <taxon>Eukaryota</taxon>
        <taxon>Viridiplantae</taxon>
        <taxon>Streptophyta</taxon>
        <taxon>Embryophyta</taxon>
        <taxon>Tracheophyta</taxon>
        <taxon>Spermatophyta</taxon>
        <taxon>Magnoliopsida</taxon>
        <taxon>eudicotyledons</taxon>
        <taxon>Gunneridae</taxon>
        <taxon>Pentapetalae</taxon>
        <taxon>rosids</taxon>
        <taxon>fabids</taxon>
        <taxon>Malpighiales</taxon>
        <taxon>Euphorbiaceae</taxon>
        <taxon>Acalyphoideae</taxon>
        <taxon>Acalypheae</taxon>
        <taxon>Ricinus</taxon>
    </lineage>
</organism>
<gene>
    <name evidence="2" type="ORF">RCOM_0510840</name>
</gene>
<dbReference type="InParanoid" id="B9SSH2"/>
<evidence type="ECO:0000313" key="2">
    <source>
        <dbReference type="EMBL" id="EEF33415.1"/>
    </source>
</evidence>
<keyword evidence="1" id="KW-0812">Transmembrane</keyword>
<dbReference type="Proteomes" id="UP000008311">
    <property type="component" value="Unassembled WGS sequence"/>
</dbReference>
<evidence type="ECO:0000313" key="3">
    <source>
        <dbReference type="Proteomes" id="UP000008311"/>
    </source>
</evidence>
<keyword evidence="3" id="KW-1185">Reference proteome</keyword>
<evidence type="ECO:0000256" key="1">
    <source>
        <dbReference type="SAM" id="Phobius"/>
    </source>
</evidence>
<dbReference type="AlphaFoldDB" id="B9SSH2"/>
<dbReference type="EMBL" id="EQ974114">
    <property type="protein sequence ID" value="EEF33415.1"/>
    <property type="molecule type" value="Genomic_DNA"/>
</dbReference>
<proteinExistence type="predicted"/>
<accession>B9SSH2</accession>
<keyword evidence="1" id="KW-0472">Membrane</keyword>
<feature type="transmembrane region" description="Helical" evidence="1">
    <location>
        <begin position="7"/>
        <end position="24"/>
    </location>
</feature>